<dbReference type="Proteomes" id="UP000574390">
    <property type="component" value="Unassembled WGS sequence"/>
</dbReference>
<name>A0A7J6TMZ3_PEROL</name>
<comment type="caution">
    <text evidence="1">The sequence shown here is derived from an EMBL/GenBank/DDBJ whole genome shotgun (WGS) entry which is preliminary data.</text>
</comment>
<proteinExistence type="predicted"/>
<sequence>SLSLTGKDSAALATRIAGQPGAEALWESAGYDAAAATIIRLWGEIRHLVYSEHSTDDDGYCTESEDVRCDDGEFKGSCCDVDHEDKDSISSKGCAVVSQTEGEEEKVERSRHVMVVNEDGINLPDLEGFAGEEYEELAALMRFATQEGLATEELLGEEEFLDCVLKCSRRCQEVDEDLKKFADYLRGDASRKDLGMRARVIERLWIMMG</sequence>
<gene>
    <name evidence="1" type="ORF">FOZ62_003838</name>
</gene>
<evidence type="ECO:0000313" key="1">
    <source>
        <dbReference type="EMBL" id="KAF4746699.1"/>
    </source>
</evidence>
<evidence type="ECO:0000313" key="2">
    <source>
        <dbReference type="Proteomes" id="UP000574390"/>
    </source>
</evidence>
<dbReference type="AlphaFoldDB" id="A0A7J6TMZ3"/>
<reference evidence="1 2" key="1">
    <citation type="submission" date="2020-04" db="EMBL/GenBank/DDBJ databases">
        <title>Perkinsus olseni comparative genomics.</title>
        <authorList>
            <person name="Bogema D.R."/>
        </authorList>
    </citation>
    <scope>NUCLEOTIDE SEQUENCE [LARGE SCALE GENOMIC DNA]</scope>
    <source>
        <strain evidence="1">ATCC PRA-205</strain>
    </source>
</reference>
<accession>A0A7J6TMZ3</accession>
<protein>
    <submittedName>
        <fullName evidence="1">Uncharacterized protein</fullName>
    </submittedName>
</protein>
<organism evidence="1 2">
    <name type="scientific">Perkinsus olseni</name>
    <name type="common">Perkinsus atlanticus</name>
    <dbReference type="NCBI Taxonomy" id="32597"/>
    <lineage>
        <taxon>Eukaryota</taxon>
        <taxon>Sar</taxon>
        <taxon>Alveolata</taxon>
        <taxon>Perkinsozoa</taxon>
        <taxon>Perkinsea</taxon>
        <taxon>Perkinsida</taxon>
        <taxon>Perkinsidae</taxon>
        <taxon>Perkinsus</taxon>
    </lineage>
</organism>
<feature type="non-terminal residue" evidence="1">
    <location>
        <position position="209"/>
    </location>
</feature>
<dbReference type="EMBL" id="JABANM010005967">
    <property type="protein sequence ID" value="KAF4746699.1"/>
    <property type="molecule type" value="Genomic_DNA"/>
</dbReference>